<gene>
    <name evidence="1" type="ORF">FKW44_006235</name>
</gene>
<protein>
    <submittedName>
        <fullName evidence="1">Uncharacterized protein</fullName>
    </submittedName>
</protein>
<dbReference type="Proteomes" id="UP000595437">
    <property type="component" value="Chromosome 4"/>
</dbReference>
<accession>A0A7T8KD55</accession>
<evidence type="ECO:0000313" key="1">
    <source>
        <dbReference type="EMBL" id="QQP53681.1"/>
    </source>
</evidence>
<name>A0A7T8KD55_CALRO</name>
<organism evidence="1 2">
    <name type="scientific">Caligus rogercresseyi</name>
    <name type="common">Sea louse</name>
    <dbReference type="NCBI Taxonomy" id="217165"/>
    <lineage>
        <taxon>Eukaryota</taxon>
        <taxon>Metazoa</taxon>
        <taxon>Ecdysozoa</taxon>
        <taxon>Arthropoda</taxon>
        <taxon>Crustacea</taxon>
        <taxon>Multicrustacea</taxon>
        <taxon>Hexanauplia</taxon>
        <taxon>Copepoda</taxon>
        <taxon>Siphonostomatoida</taxon>
        <taxon>Caligidae</taxon>
        <taxon>Caligus</taxon>
    </lineage>
</organism>
<evidence type="ECO:0000313" key="2">
    <source>
        <dbReference type="Proteomes" id="UP000595437"/>
    </source>
</evidence>
<feature type="non-terminal residue" evidence="1">
    <location>
        <position position="1"/>
    </location>
</feature>
<sequence length="80" mass="8842">IKIEKNDIVQVFSKNQHKSMKSLAKDLDVNPGPSAGVSRILSLNLNPLDFSVWNQSLKDVVTQPGCLNTIPGTNELLQKR</sequence>
<reference evidence="2" key="1">
    <citation type="submission" date="2021-01" db="EMBL/GenBank/DDBJ databases">
        <title>Caligus Genome Assembly.</title>
        <authorList>
            <person name="Gallardo-Escarate C."/>
        </authorList>
    </citation>
    <scope>NUCLEOTIDE SEQUENCE [LARGE SCALE GENOMIC DNA]</scope>
</reference>
<feature type="non-terminal residue" evidence="1">
    <location>
        <position position="80"/>
    </location>
</feature>
<keyword evidence="2" id="KW-1185">Reference proteome</keyword>
<proteinExistence type="predicted"/>
<dbReference type="AlphaFoldDB" id="A0A7T8KD55"/>
<dbReference type="EMBL" id="CP045893">
    <property type="protein sequence ID" value="QQP53681.1"/>
    <property type="molecule type" value="Genomic_DNA"/>
</dbReference>